<evidence type="ECO:0000313" key="5">
    <source>
        <dbReference type="Proteomes" id="UP001217044"/>
    </source>
</evidence>
<dbReference type="SUPFAM" id="SSF55073">
    <property type="entry name" value="Nucleotide cyclase"/>
    <property type="match status" value="1"/>
</dbReference>
<dbReference type="Proteomes" id="UP001217044">
    <property type="component" value="Chromosome"/>
</dbReference>
<dbReference type="InterPro" id="IPR043128">
    <property type="entry name" value="Rev_trsase/Diguanyl_cyclase"/>
</dbReference>
<dbReference type="CDD" id="cd01949">
    <property type="entry name" value="GGDEF"/>
    <property type="match status" value="1"/>
</dbReference>
<feature type="domain" description="EAL" evidence="2">
    <location>
        <begin position="496"/>
        <end position="752"/>
    </location>
</feature>
<sequence length="765" mass="82299">MILPAPRSVHRGTGLAALGLGAGYLLHLMHLAGWTSTSPEWALWPYLLVFLGSAALIWSLAARTEAPGAWRWLAAGTFCWGVGNALYTLGNVQAGVLGFTDPWFLALPACMLVAFWLFERRWPSLPSREARLDVAAQVMAAGAYLWFFVLAEQMQSAGPSLLSNLVAALYPLSDLVLLSLLVAQTWRGPDGAPRGMGFLAAGMVLFVVADTGYTILALQDAYEGNMWPDALWPLAALLFTAGAWQAGQPRPLTVSAPRRPRSLWYGPLAPYSALLAGFMLLGAVRLPLEARGALYATFFAAVFVAARQTLTLRQLEDSRARLEFQSRHDALTGLGNRRQLHLTLDARLRGPVGTGLLIVDLDDFRFVNEALGHRAGDTFLQRTAATLRSEAAALNGECFHLSADEFVVIVPAARDEQLGVAGEALLHALRAPVTLEGQVLNITASVGAALAPAAGLLDSAGLLRRADLAMKEAKRTGRNALRLFDPLRDDAAAARRVTIETRLRGAAERGELQLHYQPQLERGGQRVHFEALLRWQDAQLGAVSPAEFVPVAEGAGLMVDLDRWVIAQACRQLAGWRAAGRPWQVAVNISPPNLVRPDFLPFLLRTLRQHGLPHAALSLEVTERLLIENEAQARQTLQALMDLSIEVAVDDFGVGQSSLSSLLRLPISVLKVDRAFVTELTGDRADGQAAFKVVQAVVGLGRALNLRVVAEGVETPEQAQLLWELGVDALQGYWIGRATPPDAVAGTVPTGAVPTGTAPPAPGVA</sequence>
<dbReference type="SMART" id="SM00052">
    <property type="entry name" value="EAL"/>
    <property type="match status" value="1"/>
</dbReference>
<protein>
    <submittedName>
        <fullName evidence="4">Bifunctional diguanylate cyclase/phosphodiesterase</fullName>
    </submittedName>
</protein>
<evidence type="ECO:0000256" key="1">
    <source>
        <dbReference type="SAM" id="Phobius"/>
    </source>
</evidence>
<feature type="transmembrane region" description="Helical" evidence="1">
    <location>
        <begin position="69"/>
        <end position="90"/>
    </location>
</feature>
<dbReference type="Pfam" id="PF00563">
    <property type="entry name" value="EAL"/>
    <property type="match status" value="1"/>
</dbReference>
<gene>
    <name evidence="4" type="ORF">M8445_06685</name>
</gene>
<dbReference type="InterPro" id="IPR052155">
    <property type="entry name" value="Biofilm_reg_signaling"/>
</dbReference>
<feature type="transmembrane region" description="Helical" evidence="1">
    <location>
        <begin position="268"/>
        <end position="286"/>
    </location>
</feature>
<organism evidence="4 5">
    <name type="scientific">Deinococcus aquaticus</name>
    <dbReference type="NCBI Taxonomy" id="328692"/>
    <lineage>
        <taxon>Bacteria</taxon>
        <taxon>Thermotogati</taxon>
        <taxon>Deinococcota</taxon>
        <taxon>Deinococci</taxon>
        <taxon>Deinococcales</taxon>
        <taxon>Deinococcaceae</taxon>
        <taxon>Deinococcus</taxon>
    </lineage>
</organism>
<evidence type="ECO:0000259" key="3">
    <source>
        <dbReference type="PROSITE" id="PS50887"/>
    </source>
</evidence>
<dbReference type="EMBL" id="CP115165">
    <property type="protein sequence ID" value="WDA59882.1"/>
    <property type="molecule type" value="Genomic_DNA"/>
</dbReference>
<feature type="domain" description="GGDEF" evidence="3">
    <location>
        <begin position="352"/>
        <end position="486"/>
    </location>
</feature>
<dbReference type="InterPro" id="IPR029787">
    <property type="entry name" value="Nucleotide_cyclase"/>
</dbReference>
<dbReference type="SUPFAM" id="SSF141868">
    <property type="entry name" value="EAL domain-like"/>
    <property type="match status" value="1"/>
</dbReference>
<feature type="transmembrane region" description="Helical" evidence="1">
    <location>
        <begin position="195"/>
        <end position="218"/>
    </location>
</feature>
<proteinExistence type="predicted"/>
<accession>A0ABY7V3V9</accession>
<feature type="transmembrane region" description="Helical" evidence="1">
    <location>
        <begin position="12"/>
        <end position="31"/>
    </location>
</feature>
<dbReference type="PANTHER" id="PTHR44757">
    <property type="entry name" value="DIGUANYLATE CYCLASE DGCP"/>
    <property type="match status" value="1"/>
</dbReference>
<feature type="transmembrane region" description="Helical" evidence="1">
    <location>
        <begin position="161"/>
        <end position="183"/>
    </location>
</feature>
<dbReference type="InterPro" id="IPR001633">
    <property type="entry name" value="EAL_dom"/>
</dbReference>
<name>A0ABY7V3V9_9DEIO</name>
<dbReference type="SMART" id="SM00267">
    <property type="entry name" value="GGDEF"/>
    <property type="match status" value="1"/>
</dbReference>
<feature type="transmembrane region" description="Helical" evidence="1">
    <location>
        <begin position="292"/>
        <end position="310"/>
    </location>
</feature>
<dbReference type="PROSITE" id="PS50883">
    <property type="entry name" value="EAL"/>
    <property type="match status" value="1"/>
</dbReference>
<reference evidence="4 5" key="1">
    <citation type="submission" date="2022-12" db="EMBL/GenBank/DDBJ databases">
        <title>Genome Sequence of Deinococcus aquaticus Type Strain PB314.</title>
        <authorList>
            <person name="Albert C."/>
            <person name="Hill J."/>
            <person name="Boren L."/>
            <person name="Scholz-Ng S."/>
            <person name="Fatema N."/>
            <person name="Grosso R."/>
            <person name="Soboslay E."/>
            <person name="Tuohy J."/>
        </authorList>
    </citation>
    <scope>NUCLEOTIDE SEQUENCE [LARGE SCALE GENOMIC DNA]</scope>
    <source>
        <strain evidence="4 5">PB-314</strain>
    </source>
</reference>
<keyword evidence="1" id="KW-0812">Transmembrane</keyword>
<dbReference type="RefSeq" id="WP_273990552.1">
    <property type="nucleotide sequence ID" value="NZ_BAABQT010000009.1"/>
</dbReference>
<dbReference type="CDD" id="cd01948">
    <property type="entry name" value="EAL"/>
    <property type="match status" value="1"/>
</dbReference>
<keyword evidence="1" id="KW-1133">Transmembrane helix</keyword>
<feature type="transmembrane region" description="Helical" evidence="1">
    <location>
        <begin position="43"/>
        <end position="62"/>
    </location>
</feature>
<feature type="transmembrane region" description="Helical" evidence="1">
    <location>
        <begin position="130"/>
        <end position="149"/>
    </location>
</feature>
<feature type="transmembrane region" description="Helical" evidence="1">
    <location>
        <begin position="230"/>
        <end position="247"/>
    </location>
</feature>
<dbReference type="Pfam" id="PF00990">
    <property type="entry name" value="GGDEF"/>
    <property type="match status" value="1"/>
</dbReference>
<dbReference type="PANTHER" id="PTHR44757:SF2">
    <property type="entry name" value="BIOFILM ARCHITECTURE MAINTENANCE PROTEIN MBAA"/>
    <property type="match status" value="1"/>
</dbReference>
<dbReference type="Gene3D" id="3.20.20.450">
    <property type="entry name" value="EAL domain"/>
    <property type="match status" value="1"/>
</dbReference>
<dbReference type="InterPro" id="IPR000160">
    <property type="entry name" value="GGDEF_dom"/>
</dbReference>
<evidence type="ECO:0000313" key="4">
    <source>
        <dbReference type="EMBL" id="WDA59882.1"/>
    </source>
</evidence>
<evidence type="ECO:0000259" key="2">
    <source>
        <dbReference type="PROSITE" id="PS50883"/>
    </source>
</evidence>
<dbReference type="Gene3D" id="3.30.70.270">
    <property type="match status" value="1"/>
</dbReference>
<dbReference type="PROSITE" id="PS50887">
    <property type="entry name" value="GGDEF"/>
    <property type="match status" value="1"/>
</dbReference>
<keyword evidence="5" id="KW-1185">Reference proteome</keyword>
<keyword evidence="1" id="KW-0472">Membrane</keyword>
<dbReference type="InterPro" id="IPR035919">
    <property type="entry name" value="EAL_sf"/>
</dbReference>
<dbReference type="NCBIfam" id="TIGR00254">
    <property type="entry name" value="GGDEF"/>
    <property type="match status" value="1"/>
</dbReference>
<feature type="transmembrane region" description="Helical" evidence="1">
    <location>
        <begin position="102"/>
        <end position="118"/>
    </location>
</feature>